<evidence type="ECO:0000313" key="7">
    <source>
        <dbReference type="EMBL" id="MEN7538780.1"/>
    </source>
</evidence>
<keyword evidence="4" id="KW-0472">Membrane</keyword>
<evidence type="ECO:0000256" key="4">
    <source>
        <dbReference type="ARBA" id="ARBA00023136"/>
    </source>
</evidence>
<dbReference type="InterPro" id="IPR010583">
    <property type="entry name" value="MipA"/>
</dbReference>
<protein>
    <submittedName>
        <fullName evidence="7">MipA/OmpV family protein</fullName>
    </submittedName>
</protein>
<reference evidence="7 8" key="1">
    <citation type="submission" date="2024-05" db="EMBL/GenBank/DDBJ databases">
        <authorList>
            <person name="Park S."/>
        </authorList>
    </citation>
    <scope>NUCLEOTIDE SEQUENCE [LARGE SCALE GENOMIC DNA]</scope>
    <source>
        <strain evidence="7 8">DGU5</strain>
    </source>
</reference>
<evidence type="ECO:0000256" key="3">
    <source>
        <dbReference type="ARBA" id="ARBA00022729"/>
    </source>
</evidence>
<dbReference type="RefSeq" id="WP_346786243.1">
    <property type="nucleotide sequence ID" value="NZ_JBDLBR010000010.1"/>
</dbReference>
<evidence type="ECO:0000256" key="1">
    <source>
        <dbReference type="ARBA" id="ARBA00004442"/>
    </source>
</evidence>
<comment type="similarity">
    <text evidence="2">Belongs to the MipA/OmpV family.</text>
</comment>
<name>A0ABV0D1L5_9SPHN</name>
<dbReference type="Pfam" id="PF06629">
    <property type="entry name" value="MipA"/>
    <property type="match status" value="1"/>
</dbReference>
<accession>A0ABV0D1L5</accession>
<dbReference type="EMBL" id="JBDLBR010000010">
    <property type="protein sequence ID" value="MEN7538780.1"/>
    <property type="molecule type" value="Genomic_DNA"/>
</dbReference>
<keyword evidence="8" id="KW-1185">Reference proteome</keyword>
<feature type="signal peptide" evidence="6">
    <location>
        <begin position="1"/>
        <end position="26"/>
    </location>
</feature>
<evidence type="ECO:0000313" key="8">
    <source>
        <dbReference type="Proteomes" id="UP001484535"/>
    </source>
</evidence>
<dbReference type="Proteomes" id="UP001484535">
    <property type="component" value="Unassembled WGS sequence"/>
</dbReference>
<dbReference type="PANTHER" id="PTHR38776">
    <property type="entry name" value="MLTA-INTERACTING PROTEIN-RELATED"/>
    <property type="match status" value="1"/>
</dbReference>
<proteinExistence type="inferred from homology"/>
<feature type="chain" id="PRO_5047417956" evidence="6">
    <location>
        <begin position="27"/>
        <end position="278"/>
    </location>
</feature>
<comment type="subcellular location">
    <subcellularLocation>
        <location evidence="1">Cell outer membrane</location>
    </subcellularLocation>
</comment>
<dbReference type="PANTHER" id="PTHR38776:SF1">
    <property type="entry name" value="MLTA-INTERACTING PROTEIN-RELATED"/>
    <property type="match status" value="1"/>
</dbReference>
<evidence type="ECO:0000256" key="5">
    <source>
        <dbReference type="ARBA" id="ARBA00023237"/>
    </source>
</evidence>
<organism evidence="7 8">
    <name type="scientific">Aurantiacibacter flavus</name>
    <dbReference type="NCBI Taxonomy" id="3145232"/>
    <lineage>
        <taxon>Bacteria</taxon>
        <taxon>Pseudomonadati</taxon>
        <taxon>Pseudomonadota</taxon>
        <taxon>Alphaproteobacteria</taxon>
        <taxon>Sphingomonadales</taxon>
        <taxon>Erythrobacteraceae</taxon>
        <taxon>Aurantiacibacter</taxon>
    </lineage>
</organism>
<evidence type="ECO:0000256" key="2">
    <source>
        <dbReference type="ARBA" id="ARBA00005722"/>
    </source>
</evidence>
<keyword evidence="3 6" id="KW-0732">Signal</keyword>
<gene>
    <name evidence="7" type="ORF">ABDJ38_16525</name>
</gene>
<comment type="caution">
    <text evidence="7">The sequence shown here is derived from an EMBL/GenBank/DDBJ whole genome shotgun (WGS) entry which is preliminary data.</text>
</comment>
<sequence length="278" mass="29645">MRKTFCSFLKMFVSAGALLSASSALAQTSTDIRPPLTTPDGHDIYAGDDDDFEEDHLTIGVGGMYQPKYLGARGYEFQPILALDWKSGNLFANFEDGLGVMAIDDDTFSVGAGIVPIFDGYDRKDVPNGFNKVDVGAGVRGFASVRQAGFEATAGVTQIFVGSTKGVLADFSIAYDIEVNDRLFISPSVGVTWANAKHTNRFYGVSAQQSADSGLPEFRPGAGFLDAEAQVFLQYRLTDHLGLGVGGGVSTLLDNAKDSPIVSKRTAPTGTAFLTYTF</sequence>
<keyword evidence="5" id="KW-0998">Cell outer membrane</keyword>
<evidence type="ECO:0000256" key="6">
    <source>
        <dbReference type="SAM" id="SignalP"/>
    </source>
</evidence>